<name>A0AAV4S4B1_CAEEX</name>
<dbReference type="AlphaFoldDB" id="A0AAV4S4B1"/>
<keyword evidence="2" id="KW-1185">Reference proteome</keyword>
<proteinExistence type="predicted"/>
<dbReference type="EMBL" id="BPLR01008791">
    <property type="protein sequence ID" value="GIY27252.1"/>
    <property type="molecule type" value="Genomic_DNA"/>
</dbReference>
<reference evidence="1 2" key="1">
    <citation type="submission" date="2021-06" db="EMBL/GenBank/DDBJ databases">
        <title>Caerostris extrusa draft genome.</title>
        <authorList>
            <person name="Kono N."/>
            <person name="Arakawa K."/>
        </authorList>
    </citation>
    <scope>NUCLEOTIDE SEQUENCE [LARGE SCALE GENOMIC DNA]</scope>
</reference>
<sequence>MRHLHTLYRRGKSKFPTLFSYILQELKTPLDKSGGDRIWAVTKTKENKRSPERFRKIQSSLLREEDQASYSLSYILQELKTPPSKSGGGRVWAVTKKKKISARLKGFGKFSLHFCEPNRIRKHFGH</sequence>
<protein>
    <submittedName>
        <fullName evidence="1">Uncharacterized protein</fullName>
    </submittedName>
</protein>
<comment type="caution">
    <text evidence="1">The sequence shown here is derived from an EMBL/GenBank/DDBJ whole genome shotgun (WGS) entry which is preliminary data.</text>
</comment>
<gene>
    <name evidence="1" type="ORF">CEXT_193321</name>
</gene>
<evidence type="ECO:0000313" key="1">
    <source>
        <dbReference type="EMBL" id="GIY27252.1"/>
    </source>
</evidence>
<organism evidence="1 2">
    <name type="scientific">Caerostris extrusa</name>
    <name type="common">Bark spider</name>
    <name type="synonym">Caerostris bankana</name>
    <dbReference type="NCBI Taxonomy" id="172846"/>
    <lineage>
        <taxon>Eukaryota</taxon>
        <taxon>Metazoa</taxon>
        <taxon>Ecdysozoa</taxon>
        <taxon>Arthropoda</taxon>
        <taxon>Chelicerata</taxon>
        <taxon>Arachnida</taxon>
        <taxon>Araneae</taxon>
        <taxon>Araneomorphae</taxon>
        <taxon>Entelegynae</taxon>
        <taxon>Araneoidea</taxon>
        <taxon>Araneidae</taxon>
        <taxon>Caerostris</taxon>
    </lineage>
</organism>
<dbReference type="Proteomes" id="UP001054945">
    <property type="component" value="Unassembled WGS sequence"/>
</dbReference>
<evidence type="ECO:0000313" key="2">
    <source>
        <dbReference type="Proteomes" id="UP001054945"/>
    </source>
</evidence>
<accession>A0AAV4S4B1</accession>